<dbReference type="EMBL" id="JAGIOB010000001">
    <property type="protein sequence ID" value="MBP2417317.1"/>
    <property type="molecule type" value="Genomic_DNA"/>
</dbReference>
<dbReference type="EC" id="3.2.1.51" evidence="3"/>
<dbReference type="GO" id="GO:0004560">
    <property type="term" value="F:alpha-L-fucosidase activity"/>
    <property type="evidence" value="ECO:0007669"/>
    <property type="project" value="UniProtKB-EC"/>
</dbReference>
<dbReference type="PRINTS" id="PR00741">
    <property type="entry name" value="GLHYDRLASE29"/>
</dbReference>
<dbReference type="PANTHER" id="PTHR10030:SF37">
    <property type="entry name" value="ALPHA-L-FUCOSIDASE-RELATED"/>
    <property type="match status" value="1"/>
</dbReference>
<reference evidence="8 9" key="1">
    <citation type="submission" date="2021-03" db="EMBL/GenBank/DDBJ databases">
        <title>Sequencing the genomes of 1000 actinobacteria strains.</title>
        <authorList>
            <person name="Klenk H.-P."/>
        </authorList>
    </citation>
    <scope>NUCLEOTIDE SEQUENCE [LARGE SCALE GENOMIC DNA]</scope>
    <source>
        <strain evidence="8 9">DSM 12936</strain>
    </source>
</reference>
<dbReference type="SMART" id="SM00812">
    <property type="entry name" value="Alpha_L_fucos"/>
    <property type="match status" value="1"/>
</dbReference>
<evidence type="ECO:0000313" key="8">
    <source>
        <dbReference type="EMBL" id="MBP2417317.1"/>
    </source>
</evidence>
<name>A0ABS4Z8D5_9ACTN</name>
<keyword evidence="9" id="KW-1185">Reference proteome</keyword>
<dbReference type="InterPro" id="IPR017853">
    <property type="entry name" value="GH"/>
</dbReference>
<dbReference type="InterPro" id="IPR057739">
    <property type="entry name" value="Glyco_hydro_29_N"/>
</dbReference>
<dbReference type="Gene3D" id="3.20.20.80">
    <property type="entry name" value="Glycosidases"/>
    <property type="match status" value="1"/>
</dbReference>
<evidence type="ECO:0000256" key="5">
    <source>
        <dbReference type="ARBA" id="ARBA00022801"/>
    </source>
</evidence>
<dbReference type="PANTHER" id="PTHR10030">
    <property type="entry name" value="ALPHA-L-FUCOSIDASE"/>
    <property type="match status" value="1"/>
</dbReference>
<evidence type="ECO:0000313" key="9">
    <source>
        <dbReference type="Proteomes" id="UP000758168"/>
    </source>
</evidence>
<organism evidence="8 9">
    <name type="scientific">Microlunatus capsulatus</name>
    <dbReference type="NCBI Taxonomy" id="99117"/>
    <lineage>
        <taxon>Bacteria</taxon>
        <taxon>Bacillati</taxon>
        <taxon>Actinomycetota</taxon>
        <taxon>Actinomycetes</taxon>
        <taxon>Propionibacteriales</taxon>
        <taxon>Propionibacteriaceae</taxon>
        <taxon>Microlunatus</taxon>
    </lineage>
</organism>
<accession>A0ABS4Z8D5</accession>
<dbReference type="Proteomes" id="UP000758168">
    <property type="component" value="Unassembled WGS sequence"/>
</dbReference>
<sequence>MSAGTTALPAGRPEHAWFAEARLGLFVHWGLYALPARHEWVMSKEQIHPDTYERYQRYFEADRYDPRAWARAAKAAGMRYAVLTTKHHDGFCLWDSALTDYTTVHTPFGRDAVAEFVEAFRAEGLRVGFYHSLLDWHHPDFPVDVHHPLRDDPAAAELNAQRSMERYRAYLHGQVRELLTGYGTVDYLFFDFSYGQDSYRGLPGKGAADWGSEELLALVRELQPGIVVNDRLEVPGDLVTPEQYQPSGPMLGADGEPLAWEACQTLNGSWGFDRDNHDYKSVPLLVRMLVDGVANGGNLLLNVGPTGRGDLDPRALASLDGLATWMDRHGRAVHGAGPSGGTPPPDCRYTRRGDRLYLHVFSWPLGHLHLPGMAGKVAYAQLLDDASEIALEEIAPDQQAQTLVPGGQPPGTLTLRLPTQPPAVAVPVVELFLR</sequence>
<dbReference type="InterPro" id="IPR000933">
    <property type="entry name" value="Glyco_hydro_29"/>
</dbReference>
<evidence type="ECO:0000256" key="1">
    <source>
        <dbReference type="ARBA" id="ARBA00004071"/>
    </source>
</evidence>
<dbReference type="RefSeq" id="WP_307804065.1">
    <property type="nucleotide sequence ID" value="NZ_BAAAMH010000005.1"/>
</dbReference>
<keyword evidence="5 8" id="KW-0378">Hydrolase</keyword>
<proteinExistence type="inferred from homology"/>
<keyword evidence="4" id="KW-0732">Signal</keyword>
<comment type="similarity">
    <text evidence="2">Belongs to the glycosyl hydrolase 29 family.</text>
</comment>
<comment type="function">
    <text evidence="1">Alpha-L-fucosidase is responsible for hydrolyzing the alpha-1,6-linked fucose joined to the reducing-end N-acetylglucosamine of the carbohydrate moieties of glycoproteins.</text>
</comment>
<evidence type="ECO:0000256" key="3">
    <source>
        <dbReference type="ARBA" id="ARBA00012662"/>
    </source>
</evidence>
<keyword evidence="6 8" id="KW-0326">Glycosidase</keyword>
<dbReference type="SUPFAM" id="SSF51445">
    <property type="entry name" value="(Trans)glycosidases"/>
    <property type="match status" value="1"/>
</dbReference>
<dbReference type="PIRSF" id="PIRSF001092">
    <property type="entry name" value="Alpha-L-fucosidase"/>
    <property type="match status" value="1"/>
</dbReference>
<dbReference type="InterPro" id="IPR016286">
    <property type="entry name" value="FUC_metazoa-typ"/>
</dbReference>
<feature type="domain" description="Glycoside hydrolase family 29 N-terminal" evidence="7">
    <location>
        <begin position="12"/>
        <end position="330"/>
    </location>
</feature>
<evidence type="ECO:0000256" key="2">
    <source>
        <dbReference type="ARBA" id="ARBA00007951"/>
    </source>
</evidence>
<evidence type="ECO:0000256" key="4">
    <source>
        <dbReference type="ARBA" id="ARBA00022729"/>
    </source>
</evidence>
<evidence type="ECO:0000259" key="7">
    <source>
        <dbReference type="Pfam" id="PF01120"/>
    </source>
</evidence>
<dbReference type="Pfam" id="PF01120">
    <property type="entry name" value="Alpha_L_fucos"/>
    <property type="match status" value="1"/>
</dbReference>
<gene>
    <name evidence="8" type="ORF">JOF54_002239</name>
</gene>
<comment type="caution">
    <text evidence="8">The sequence shown here is derived from an EMBL/GenBank/DDBJ whole genome shotgun (WGS) entry which is preliminary data.</text>
</comment>
<evidence type="ECO:0000256" key="6">
    <source>
        <dbReference type="ARBA" id="ARBA00023295"/>
    </source>
</evidence>
<protein>
    <recommendedName>
        <fullName evidence="3">alpha-L-fucosidase</fullName>
        <ecNumber evidence="3">3.2.1.51</ecNumber>
    </recommendedName>
</protein>